<dbReference type="EMBL" id="CAJVPM010040868">
    <property type="protein sequence ID" value="CAG8704510.1"/>
    <property type="molecule type" value="Genomic_DNA"/>
</dbReference>
<comment type="caution">
    <text evidence="1">The sequence shown here is derived from an EMBL/GenBank/DDBJ whole genome shotgun (WGS) entry which is preliminary data.</text>
</comment>
<reference evidence="1" key="1">
    <citation type="submission" date="2021-06" db="EMBL/GenBank/DDBJ databases">
        <authorList>
            <person name="Kallberg Y."/>
            <person name="Tangrot J."/>
            <person name="Rosling A."/>
        </authorList>
    </citation>
    <scope>NUCLEOTIDE SEQUENCE</scope>
    <source>
        <strain evidence="1">AU212A</strain>
    </source>
</reference>
<name>A0ACA9PDK4_9GLOM</name>
<feature type="non-terminal residue" evidence="1">
    <location>
        <position position="1"/>
    </location>
</feature>
<dbReference type="Proteomes" id="UP000789860">
    <property type="component" value="Unassembled WGS sequence"/>
</dbReference>
<feature type="non-terminal residue" evidence="1">
    <location>
        <position position="64"/>
    </location>
</feature>
<sequence>QHDPLIVTSQKASDHNDSSSLKESATESGKVPPSVVQTSGDPVLDKLKIRFRSRNDSVLQKLKI</sequence>
<organism evidence="1 2">
    <name type="scientific">Scutellospora calospora</name>
    <dbReference type="NCBI Taxonomy" id="85575"/>
    <lineage>
        <taxon>Eukaryota</taxon>
        <taxon>Fungi</taxon>
        <taxon>Fungi incertae sedis</taxon>
        <taxon>Mucoromycota</taxon>
        <taxon>Glomeromycotina</taxon>
        <taxon>Glomeromycetes</taxon>
        <taxon>Diversisporales</taxon>
        <taxon>Gigasporaceae</taxon>
        <taxon>Scutellospora</taxon>
    </lineage>
</organism>
<evidence type="ECO:0000313" key="1">
    <source>
        <dbReference type="EMBL" id="CAG8704510.1"/>
    </source>
</evidence>
<proteinExistence type="predicted"/>
<protein>
    <submittedName>
        <fullName evidence="1">2606_t:CDS:1</fullName>
    </submittedName>
</protein>
<evidence type="ECO:0000313" key="2">
    <source>
        <dbReference type="Proteomes" id="UP000789860"/>
    </source>
</evidence>
<accession>A0ACA9PDK4</accession>
<keyword evidence="2" id="KW-1185">Reference proteome</keyword>
<gene>
    <name evidence="1" type="ORF">SCALOS_LOCUS10619</name>
</gene>